<dbReference type="SUPFAM" id="SSF141868">
    <property type="entry name" value="EAL domain-like"/>
    <property type="match status" value="1"/>
</dbReference>
<dbReference type="Pfam" id="PF00990">
    <property type="entry name" value="GGDEF"/>
    <property type="match status" value="1"/>
</dbReference>
<dbReference type="NCBIfam" id="TIGR00254">
    <property type="entry name" value="GGDEF"/>
    <property type="match status" value="1"/>
</dbReference>
<name>A0ABN7K4J1_9BACT</name>
<accession>A0ABN7K4J1</accession>
<protein>
    <recommendedName>
        <fullName evidence="6">EAL domain-containing protein</fullName>
    </recommendedName>
</protein>
<feature type="domain" description="GGDEF" evidence="3">
    <location>
        <begin position="378"/>
        <end position="511"/>
    </location>
</feature>
<dbReference type="Proteomes" id="UP000789803">
    <property type="component" value="Unassembled WGS sequence"/>
</dbReference>
<dbReference type="PANTHER" id="PTHR33121:SF70">
    <property type="entry name" value="SIGNALING PROTEIN YKOW"/>
    <property type="match status" value="1"/>
</dbReference>
<dbReference type="InterPro" id="IPR050706">
    <property type="entry name" value="Cyclic-di-GMP_PDE-like"/>
</dbReference>
<dbReference type="PROSITE" id="PS50887">
    <property type="entry name" value="GGDEF"/>
    <property type="match status" value="1"/>
</dbReference>
<evidence type="ECO:0000259" key="2">
    <source>
        <dbReference type="PROSITE" id="PS50883"/>
    </source>
</evidence>
<dbReference type="SUPFAM" id="SSF55073">
    <property type="entry name" value="Nucleotide cyclase"/>
    <property type="match status" value="1"/>
</dbReference>
<proteinExistence type="predicted"/>
<keyword evidence="1" id="KW-0472">Membrane</keyword>
<reference evidence="4 5" key="1">
    <citation type="submission" date="2020-11" db="EMBL/GenBank/DDBJ databases">
        <authorList>
            <person name="Peeters C."/>
        </authorList>
    </citation>
    <scope>NUCLEOTIDE SEQUENCE [LARGE SCALE GENOMIC DNA]</scope>
    <source>
        <strain evidence="4 5">LMG 7974</strain>
    </source>
</reference>
<evidence type="ECO:0000259" key="3">
    <source>
        <dbReference type="PROSITE" id="PS50887"/>
    </source>
</evidence>
<feature type="transmembrane region" description="Helical" evidence="1">
    <location>
        <begin position="99"/>
        <end position="117"/>
    </location>
</feature>
<dbReference type="Pfam" id="PF00563">
    <property type="entry name" value="EAL"/>
    <property type="match status" value="1"/>
</dbReference>
<feature type="transmembrane region" description="Helical" evidence="1">
    <location>
        <begin position="39"/>
        <end position="58"/>
    </location>
</feature>
<evidence type="ECO:0000256" key="1">
    <source>
        <dbReference type="SAM" id="Phobius"/>
    </source>
</evidence>
<dbReference type="CDD" id="cd01949">
    <property type="entry name" value="GGDEF"/>
    <property type="match status" value="1"/>
</dbReference>
<keyword evidence="5" id="KW-1185">Reference proteome</keyword>
<dbReference type="Gene3D" id="3.30.70.270">
    <property type="match status" value="1"/>
</dbReference>
<keyword evidence="1" id="KW-1133">Transmembrane helix</keyword>
<organism evidence="4 5">
    <name type="scientific">Campylobacter majalis</name>
    <dbReference type="NCBI Taxonomy" id="2790656"/>
    <lineage>
        <taxon>Bacteria</taxon>
        <taxon>Pseudomonadati</taxon>
        <taxon>Campylobacterota</taxon>
        <taxon>Epsilonproteobacteria</taxon>
        <taxon>Campylobacterales</taxon>
        <taxon>Campylobacteraceae</taxon>
        <taxon>Campylobacter</taxon>
    </lineage>
</organism>
<feature type="transmembrane region" description="Helical" evidence="1">
    <location>
        <begin position="65"/>
        <end position="87"/>
    </location>
</feature>
<evidence type="ECO:0008006" key="6">
    <source>
        <dbReference type="Google" id="ProtNLM"/>
    </source>
</evidence>
<feature type="transmembrane region" description="Helical" evidence="1">
    <location>
        <begin position="265"/>
        <end position="284"/>
    </location>
</feature>
<evidence type="ECO:0000313" key="5">
    <source>
        <dbReference type="Proteomes" id="UP000789803"/>
    </source>
</evidence>
<dbReference type="InterPro" id="IPR043128">
    <property type="entry name" value="Rev_trsase/Diguanyl_cyclase"/>
</dbReference>
<dbReference type="PROSITE" id="PS50883">
    <property type="entry name" value="EAL"/>
    <property type="match status" value="1"/>
</dbReference>
<keyword evidence="1" id="KW-0812">Transmembrane</keyword>
<dbReference type="SMART" id="SM00052">
    <property type="entry name" value="EAL"/>
    <property type="match status" value="1"/>
</dbReference>
<dbReference type="SMART" id="SM00267">
    <property type="entry name" value="GGDEF"/>
    <property type="match status" value="1"/>
</dbReference>
<feature type="transmembrane region" description="Helical" evidence="1">
    <location>
        <begin position="163"/>
        <end position="184"/>
    </location>
</feature>
<dbReference type="InterPro" id="IPR035919">
    <property type="entry name" value="EAL_sf"/>
</dbReference>
<feature type="transmembrane region" description="Helical" evidence="1">
    <location>
        <begin position="226"/>
        <end position="245"/>
    </location>
</feature>
<gene>
    <name evidence="4" type="ORF">LMG7974_00342</name>
</gene>
<dbReference type="CDD" id="cd01948">
    <property type="entry name" value="EAL"/>
    <property type="match status" value="1"/>
</dbReference>
<feature type="transmembrane region" description="Helical" evidence="1">
    <location>
        <begin position="12"/>
        <end position="33"/>
    </location>
</feature>
<evidence type="ECO:0000313" key="4">
    <source>
        <dbReference type="EMBL" id="CAD7287463.1"/>
    </source>
</evidence>
<comment type="caution">
    <text evidence="4">The sequence shown here is derived from an EMBL/GenBank/DDBJ whole genome shotgun (WGS) entry which is preliminary data.</text>
</comment>
<dbReference type="PANTHER" id="PTHR33121">
    <property type="entry name" value="CYCLIC DI-GMP PHOSPHODIESTERASE PDEF"/>
    <property type="match status" value="1"/>
</dbReference>
<dbReference type="Gene3D" id="3.20.20.450">
    <property type="entry name" value="EAL domain"/>
    <property type="match status" value="1"/>
</dbReference>
<feature type="transmembrane region" description="Helical" evidence="1">
    <location>
        <begin position="129"/>
        <end position="148"/>
    </location>
</feature>
<dbReference type="InterPro" id="IPR001633">
    <property type="entry name" value="EAL_dom"/>
</dbReference>
<dbReference type="EMBL" id="CAJHOF010000002">
    <property type="protein sequence ID" value="CAD7287463.1"/>
    <property type="molecule type" value="Genomic_DNA"/>
</dbReference>
<dbReference type="RefSeq" id="WP_229932158.1">
    <property type="nucleotide sequence ID" value="NZ_CAJHOF010000002.1"/>
</dbReference>
<feature type="transmembrane region" description="Helical" evidence="1">
    <location>
        <begin position="196"/>
        <end position="214"/>
    </location>
</feature>
<feature type="domain" description="EAL" evidence="2">
    <location>
        <begin position="519"/>
        <end position="774"/>
    </location>
</feature>
<dbReference type="InterPro" id="IPR000160">
    <property type="entry name" value="GGDEF_dom"/>
</dbReference>
<sequence>MIKILNNISNNRGVLLLISLVLLVGMMFALHYANSDTKNLLGIIFNFFIAGCTYYGISSSKKHKFYWFLAFGAILSWAFCDTFWMFLELNDYTAEIFKEVSYVIPAFLIFLTTFSIYKRCIDETRSRQLIVDVIFIVLMWVVFSFYALSNSDDFLVSKDSVDILNGGFLILDILCMSIIFIIFFSIENFAKERSTYLLMIAIGIFSCFDVFYVFMDLDDNSLANTLYETIYELSFVIIMLGSFFLKGENHTHYVTKREILAKTIISKILALAIIPLLICTYVGFMTLTHVTFVMSVMLLYGIVSYHTATKLHTRIMLENERKMTVELEKIKNKRISDLKATRKRLSELSKNDFLTSALNKQNFELELSEMIMQKTLSQSVCLYNINIDKFKFINNTHGHYVGDEVLIITVDRLKNAIKHNCIIGRFGGDNIMVAFVAKTHEFDHSFIVNNILFELSKPMHIERHEISVNVKIGISHTQTSQLKTADLIANASVALKIAKHQNDKQHVIYNEINDKINYQEYYIKSLLDSVNFEKEFRIVYQPQFDIKTKKLIGIEALLRWHSPLKGNISPAVFIPIAEQMPLIVHIGRWVLQQSALYIKMINEKYGLNLYVSVNISPKQIDSINFVSEVLNVVKQNGLKSQWLHLEITEMSWLETSRIIKDVLKELNKNHINISIDDFGTGFSSISYLNKFRIAKLKIAKELIDNIQFDKINRNIVIAIVSLAKNMNIQTVAKGVESQKQVEILKNIGCDEIQGYFLAKPMEAEMLESFIASRHKLMSEN</sequence>
<dbReference type="InterPro" id="IPR029787">
    <property type="entry name" value="Nucleotide_cyclase"/>
</dbReference>